<dbReference type="InterPro" id="IPR045865">
    <property type="entry name" value="ACT-like_dom_sf"/>
</dbReference>
<feature type="binding site" evidence="15">
    <location>
        <position position="105"/>
    </location>
    <ligand>
        <name>NADPH</name>
        <dbReference type="ChEBI" id="CHEBI:57783"/>
    </ligand>
</feature>
<evidence type="ECO:0000256" key="15">
    <source>
        <dbReference type="PIRSR" id="PIRSR000098-2"/>
    </source>
</evidence>
<dbReference type="SUPFAM" id="SSF55021">
    <property type="entry name" value="ACT-like"/>
    <property type="match status" value="1"/>
</dbReference>
<evidence type="ECO:0000313" key="19">
    <source>
        <dbReference type="EMBL" id="HIR40195.1"/>
    </source>
</evidence>
<dbReference type="InterPro" id="IPR002912">
    <property type="entry name" value="ACT_dom"/>
</dbReference>
<dbReference type="PANTHER" id="PTHR43331">
    <property type="entry name" value="HOMOSERINE DEHYDROGENASE"/>
    <property type="match status" value="1"/>
</dbReference>
<feature type="binding site" evidence="15">
    <location>
        <position position="190"/>
    </location>
    <ligand>
        <name>L-homoserine</name>
        <dbReference type="ChEBI" id="CHEBI:57476"/>
    </ligand>
</feature>
<comment type="caution">
    <text evidence="19">The sequence shown here is derived from an EMBL/GenBank/DDBJ whole genome shotgun (WGS) entry which is preliminary data.</text>
</comment>
<dbReference type="GO" id="GO:0004412">
    <property type="term" value="F:homoserine dehydrogenase activity"/>
    <property type="evidence" value="ECO:0007669"/>
    <property type="project" value="UniProtKB-EC"/>
</dbReference>
<dbReference type="PROSITE" id="PS51671">
    <property type="entry name" value="ACT"/>
    <property type="match status" value="1"/>
</dbReference>
<dbReference type="Pfam" id="PF00742">
    <property type="entry name" value="Homoserine_dh"/>
    <property type="match status" value="1"/>
</dbReference>
<dbReference type="PROSITE" id="PS01042">
    <property type="entry name" value="HOMOSER_DHGENASE"/>
    <property type="match status" value="1"/>
</dbReference>
<reference evidence="19" key="2">
    <citation type="journal article" date="2021" name="PeerJ">
        <title>Extensive microbial diversity within the chicken gut microbiome revealed by metagenomics and culture.</title>
        <authorList>
            <person name="Gilroy R."/>
            <person name="Ravi A."/>
            <person name="Getino M."/>
            <person name="Pursley I."/>
            <person name="Horton D.L."/>
            <person name="Alikhan N.F."/>
            <person name="Baker D."/>
            <person name="Gharbi K."/>
            <person name="Hall N."/>
            <person name="Watson M."/>
            <person name="Adriaenssens E.M."/>
            <person name="Foster-Nyarko E."/>
            <person name="Jarju S."/>
            <person name="Secka A."/>
            <person name="Antonio M."/>
            <person name="Oren A."/>
            <person name="Chaudhuri R.R."/>
            <person name="La Ragione R."/>
            <person name="Hildebrand F."/>
            <person name="Pallen M.J."/>
        </authorList>
    </citation>
    <scope>NUCLEOTIDE SEQUENCE</scope>
    <source>
        <strain evidence="19">ChiW25-3613</strain>
    </source>
</reference>
<name>A0A9D1AHK1_9FIRM</name>
<comment type="pathway">
    <text evidence="3 16">Amino-acid biosynthesis; L-methionine biosynthesis via de novo pathway; L-homoserine from L-aspartate: step 3/3.</text>
</comment>
<feature type="active site" description="Proton donor" evidence="14">
    <location>
        <position position="205"/>
    </location>
</feature>
<feature type="binding site" evidence="15">
    <location>
        <begin position="9"/>
        <end position="16"/>
    </location>
    <ligand>
        <name>NADP(+)</name>
        <dbReference type="ChEBI" id="CHEBI:58349"/>
    </ligand>
</feature>
<dbReference type="GO" id="GO:0050661">
    <property type="term" value="F:NADP binding"/>
    <property type="evidence" value="ECO:0007669"/>
    <property type="project" value="InterPro"/>
</dbReference>
<dbReference type="GO" id="GO:0009086">
    <property type="term" value="P:methionine biosynthetic process"/>
    <property type="evidence" value="ECO:0007669"/>
    <property type="project" value="UniProtKB-KW"/>
</dbReference>
<evidence type="ECO:0000256" key="16">
    <source>
        <dbReference type="RuleBase" id="RU000579"/>
    </source>
</evidence>
<evidence type="ECO:0000256" key="3">
    <source>
        <dbReference type="ARBA" id="ARBA00005062"/>
    </source>
</evidence>
<evidence type="ECO:0000256" key="4">
    <source>
        <dbReference type="ARBA" id="ARBA00006753"/>
    </source>
</evidence>
<dbReference type="GO" id="GO:0009088">
    <property type="term" value="P:threonine biosynthetic process"/>
    <property type="evidence" value="ECO:0007669"/>
    <property type="project" value="UniProtKB-KW"/>
</dbReference>
<evidence type="ECO:0000256" key="6">
    <source>
        <dbReference type="ARBA" id="ARBA00013376"/>
    </source>
</evidence>
<evidence type="ECO:0000313" key="20">
    <source>
        <dbReference type="Proteomes" id="UP000824179"/>
    </source>
</evidence>
<proteinExistence type="inferred from homology"/>
<keyword evidence="10 16" id="KW-0560">Oxidoreductase</keyword>
<dbReference type="InterPro" id="IPR019811">
    <property type="entry name" value="HDH_CS"/>
</dbReference>
<evidence type="ECO:0000259" key="18">
    <source>
        <dbReference type="PROSITE" id="PS51671"/>
    </source>
</evidence>
<dbReference type="PANTHER" id="PTHR43331:SF1">
    <property type="entry name" value="HOMOSERINE DEHYDROGENASE"/>
    <property type="match status" value="1"/>
</dbReference>
<keyword evidence="7 16" id="KW-0028">Amino-acid biosynthesis</keyword>
<dbReference type="AlphaFoldDB" id="A0A9D1AHK1"/>
<dbReference type="InterPro" id="IPR001342">
    <property type="entry name" value="HDH_cat"/>
</dbReference>
<dbReference type="FunFam" id="3.30.360.10:FF:000005">
    <property type="entry name" value="Homoserine dehydrogenase"/>
    <property type="match status" value="1"/>
</dbReference>
<dbReference type="SUPFAM" id="SSF55347">
    <property type="entry name" value="Glyceraldehyde-3-phosphate dehydrogenase-like, C-terminal domain"/>
    <property type="match status" value="1"/>
</dbReference>
<dbReference type="NCBIfam" id="NF004976">
    <property type="entry name" value="PRK06349.1"/>
    <property type="match status" value="1"/>
</dbReference>
<keyword evidence="9 15" id="KW-0521">NADP</keyword>
<dbReference type="InterPro" id="IPR005106">
    <property type="entry name" value="Asp/hSer_DH_NAD-bd"/>
</dbReference>
<protein>
    <recommendedName>
        <fullName evidence="6 16">Homoserine dehydrogenase</fullName>
        <ecNumber evidence="5 16">1.1.1.3</ecNumber>
    </recommendedName>
</protein>
<keyword evidence="8 16" id="KW-0791">Threonine biosynthesis</keyword>
<dbReference type="EC" id="1.1.1.3" evidence="5 16"/>
<dbReference type="InterPro" id="IPR016204">
    <property type="entry name" value="HDH"/>
</dbReference>
<gene>
    <name evidence="19" type="ORF">IAB90_07430</name>
</gene>
<evidence type="ECO:0000256" key="5">
    <source>
        <dbReference type="ARBA" id="ARBA00013213"/>
    </source>
</evidence>
<comment type="similarity">
    <text evidence="4 17">Belongs to the homoserine dehydrogenase family.</text>
</comment>
<dbReference type="Gene3D" id="3.30.70.260">
    <property type="match status" value="1"/>
</dbReference>
<evidence type="ECO:0000256" key="17">
    <source>
        <dbReference type="RuleBase" id="RU004171"/>
    </source>
</evidence>
<comment type="catalytic activity">
    <reaction evidence="13">
        <text>L-homoserine + NADP(+) = L-aspartate 4-semialdehyde + NADPH + H(+)</text>
        <dbReference type="Rhea" id="RHEA:15761"/>
        <dbReference type="ChEBI" id="CHEBI:15378"/>
        <dbReference type="ChEBI" id="CHEBI:57476"/>
        <dbReference type="ChEBI" id="CHEBI:57783"/>
        <dbReference type="ChEBI" id="CHEBI:58349"/>
        <dbReference type="ChEBI" id="CHEBI:537519"/>
        <dbReference type="EC" id="1.1.1.3"/>
    </reaction>
    <physiologicalReaction direction="right-to-left" evidence="13">
        <dbReference type="Rhea" id="RHEA:15763"/>
    </physiologicalReaction>
</comment>
<evidence type="ECO:0000256" key="11">
    <source>
        <dbReference type="ARBA" id="ARBA00023053"/>
    </source>
</evidence>
<evidence type="ECO:0000256" key="8">
    <source>
        <dbReference type="ARBA" id="ARBA00022697"/>
    </source>
</evidence>
<evidence type="ECO:0000256" key="13">
    <source>
        <dbReference type="ARBA" id="ARBA00048841"/>
    </source>
</evidence>
<dbReference type="EMBL" id="DVHB01000130">
    <property type="protein sequence ID" value="HIR40195.1"/>
    <property type="molecule type" value="Genomic_DNA"/>
</dbReference>
<feature type="domain" description="ACT" evidence="18">
    <location>
        <begin position="349"/>
        <end position="424"/>
    </location>
</feature>
<evidence type="ECO:0000256" key="14">
    <source>
        <dbReference type="PIRSR" id="PIRSR000098-1"/>
    </source>
</evidence>
<dbReference type="CDD" id="cd04881">
    <property type="entry name" value="ACT_HSDH-Hom"/>
    <property type="match status" value="1"/>
</dbReference>
<evidence type="ECO:0000256" key="12">
    <source>
        <dbReference type="ARBA" id="ARBA00023167"/>
    </source>
</evidence>
<evidence type="ECO:0000256" key="9">
    <source>
        <dbReference type="ARBA" id="ARBA00022857"/>
    </source>
</evidence>
<dbReference type="Gene3D" id="3.30.360.10">
    <property type="entry name" value="Dihydrodipicolinate Reductase, domain 2"/>
    <property type="match status" value="1"/>
</dbReference>
<sequence length="427" mass="46435">MKKVGVAILGLGVVGGGTYKMLTEHREFYQKTQGIDIVVENVLELNRQKALALGVKEEKIASNIAEICSNPDVDIVVEVMGGVEPAKSFVLSALNAGKSVVTSNKELFCKCSHELEKAAKKNNCGLFYEASCVGGVPVIRALLDNLQGNKVLSMMGIINGTTNYILTKMTDESASYEDVLKEAQRLGYAEANPTADVEGFDAAYKLSILSSLAFHTKIPFSKIYREGITRITSADIQYGKQLGYALKLLAIGKNTDEGIEVRVHPTYIKNTHPLASVKDSYNAVYITGDCVEDVMLYGRGAGAMPTASAIVGDVIYCATHPNFRYSTFKNTEDADPSTKFIDNFKSAYYLRLMAHDKAGVLAKVSSIFSRHNISVAQMIQEEDGVDGRVPLVFVTHQTKEKSIMKAVDDINATSDIAEVVSVIRVVS</sequence>
<comment type="cofactor">
    <cofactor evidence="1">
        <name>a metal cation</name>
        <dbReference type="ChEBI" id="CHEBI:25213"/>
    </cofactor>
</comment>
<keyword evidence="12 16" id="KW-0486">Methionine biosynthesis</keyword>
<dbReference type="Pfam" id="PF01842">
    <property type="entry name" value="ACT"/>
    <property type="match status" value="1"/>
</dbReference>
<dbReference type="InterPro" id="IPR036291">
    <property type="entry name" value="NAD(P)-bd_dom_sf"/>
</dbReference>
<evidence type="ECO:0000256" key="1">
    <source>
        <dbReference type="ARBA" id="ARBA00001920"/>
    </source>
</evidence>
<evidence type="ECO:0000256" key="7">
    <source>
        <dbReference type="ARBA" id="ARBA00022605"/>
    </source>
</evidence>
<comment type="pathway">
    <text evidence="2 16">Amino-acid biosynthesis; L-threonine biosynthesis; L-threonine from L-aspartate: step 3/5.</text>
</comment>
<dbReference type="PIRSF" id="PIRSF000098">
    <property type="entry name" value="Homoser_dehydrog"/>
    <property type="match status" value="1"/>
</dbReference>
<dbReference type="Pfam" id="PF03447">
    <property type="entry name" value="NAD_binding_3"/>
    <property type="match status" value="1"/>
</dbReference>
<evidence type="ECO:0000256" key="2">
    <source>
        <dbReference type="ARBA" id="ARBA00005056"/>
    </source>
</evidence>
<evidence type="ECO:0000256" key="10">
    <source>
        <dbReference type="ARBA" id="ARBA00023002"/>
    </source>
</evidence>
<dbReference type="Gene3D" id="3.40.50.720">
    <property type="entry name" value="NAD(P)-binding Rossmann-like Domain"/>
    <property type="match status" value="1"/>
</dbReference>
<accession>A0A9D1AHK1</accession>
<keyword evidence="11" id="KW-0915">Sodium</keyword>
<reference evidence="19" key="1">
    <citation type="submission" date="2020-10" db="EMBL/GenBank/DDBJ databases">
        <authorList>
            <person name="Gilroy R."/>
        </authorList>
    </citation>
    <scope>NUCLEOTIDE SEQUENCE</scope>
    <source>
        <strain evidence="19">ChiW25-3613</strain>
    </source>
</reference>
<dbReference type="Proteomes" id="UP000824179">
    <property type="component" value="Unassembled WGS sequence"/>
</dbReference>
<dbReference type="SUPFAM" id="SSF51735">
    <property type="entry name" value="NAD(P)-binding Rossmann-fold domains"/>
    <property type="match status" value="1"/>
</dbReference>
<organism evidence="19 20">
    <name type="scientific">Candidatus Coproplasma stercoripullorum</name>
    <dbReference type="NCBI Taxonomy" id="2840751"/>
    <lineage>
        <taxon>Bacteria</taxon>
        <taxon>Bacillati</taxon>
        <taxon>Bacillota</taxon>
        <taxon>Clostridia</taxon>
        <taxon>Eubacteriales</taxon>
        <taxon>Candidatus Coproplasma</taxon>
    </lineage>
</organism>